<gene>
    <name evidence="3" type="ORF">EI71_01073</name>
</gene>
<reference evidence="3 4" key="1">
    <citation type="submission" date="2018-08" db="EMBL/GenBank/DDBJ databases">
        <title>Genomic Encyclopedia of Archaeal and Bacterial Type Strains, Phase II (KMG-II): from individual species to whole genera.</title>
        <authorList>
            <person name="Goeker M."/>
        </authorList>
    </citation>
    <scope>NUCLEOTIDE SEQUENCE [LARGE SCALE GENOMIC DNA]</scope>
    <source>
        <strain evidence="3 4">ATCC 27112</strain>
    </source>
</reference>
<dbReference type="InterPro" id="IPR050490">
    <property type="entry name" value="Bact_solute-bd_prot1"/>
</dbReference>
<feature type="chain" id="PRO_5017463497" evidence="2">
    <location>
        <begin position="24"/>
        <end position="456"/>
    </location>
</feature>
<evidence type="ECO:0000313" key="3">
    <source>
        <dbReference type="EMBL" id="RIA75900.1"/>
    </source>
</evidence>
<comment type="caution">
    <text evidence="3">The sequence shown here is derived from an EMBL/GenBank/DDBJ whole genome shotgun (WGS) entry which is preliminary data.</text>
</comment>
<keyword evidence="1 2" id="KW-0732">Signal</keyword>
<feature type="signal peptide" evidence="2">
    <location>
        <begin position="1"/>
        <end position="23"/>
    </location>
</feature>
<dbReference type="EMBL" id="QXEV01000009">
    <property type="protein sequence ID" value="RIA75900.1"/>
    <property type="molecule type" value="Genomic_DNA"/>
</dbReference>
<dbReference type="RefSeq" id="WP_119016221.1">
    <property type="nucleotide sequence ID" value="NZ_QXEV01000009.1"/>
</dbReference>
<dbReference type="Proteomes" id="UP000266506">
    <property type="component" value="Unassembled WGS sequence"/>
</dbReference>
<dbReference type="PANTHER" id="PTHR43649:SF33">
    <property type="entry name" value="POLYGALACTURONAN_RHAMNOGALACTURONAN-BINDING PROTEIN YTCQ"/>
    <property type="match status" value="1"/>
</dbReference>
<proteinExistence type="predicted"/>
<keyword evidence="4" id="KW-1185">Reference proteome</keyword>
<dbReference type="PANTHER" id="PTHR43649">
    <property type="entry name" value="ARABINOSE-BINDING PROTEIN-RELATED"/>
    <property type="match status" value="1"/>
</dbReference>
<evidence type="ECO:0000256" key="2">
    <source>
        <dbReference type="SAM" id="SignalP"/>
    </source>
</evidence>
<dbReference type="AlphaFoldDB" id="A0A397RNI5"/>
<organism evidence="3 4">
    <name type="scientific">Anaeroplasma bactoclasticum</name>
    <dbReference type="NCBI Taxonomy" id="2088"/>
    <lineage>
        <taxon>Bacteria</taxon>
        <taxon>Bacillati</taxon>
        <taxon>Mycoplasmatota</taxon>
        <taxon>Mollicutes</taxon>
        <taxon>Anaeroplasmatales</taxon>
        <taxon>Anaeroplasmataceae</taxon>
        <taxon>Anaeroplasma</taxon>
    </lineage>
</organism>
<dbReference type="PROSITE" id="PS51257">
    <property type="entry name" value="PROKAR_LIPOPROTEIN"/>
    <property type="match status" value="1"/>
</dbReference>
<evidence type="ECO:0000313" key="4">
    <source>
        <dbReference type="Proteomes" id="UP000266506"/>
    </source>
</evidence>
<accession>A0A397RNI5</accession>
<protein>
    <submittedName>
        <fullName evidence="3">ABC-type glycerol-3-phosphate transport system substrate-binding protein</fullName>
    </submittedName>
</protein>
<sequence>MKKSILTGAAVAALGGLALFGLASCGGDSNTKTAEKQEEGKVLNVRVWNDEFISRFRDYYPEIKSEDKKNEEFTLKNGIKVKFQMTSNQGGAYQQALDQALTATNAKADDKVDMFLFEADYALKYVNSKYTLDVKEVGLTDNDTADMYEYTKTIAKDSNGKLKGVSWQVTPGLFAYRTDIADAVLGTHDPDEVQALVSDWTKFDGVAKQMKDAGYCMLSGFDDAYRVFSNNVSAPLVNKDKKIVIDNQLKAWIKQTKEYTDKGYNNQTSLWSKDWNAQQTINGNTFGFFFSTWGINFTLANNAAVKNDAGKNLEGKYRVCYGPASYYWGGTWIAAAAGTDNKATIADIMKKLTCDATIAEKITRDTLDYTNNQTAMNKLANDPEYGSAFLGGQNHIKLFAEAAPKINMDNVSAYDQTINEKLQEAMKDYFVGTVDEETAWNNFYTKVLAAHAELSR</sequence>
<dbReference type="SUPFAM" id="SSF53850">
    <property type="entry name" value="Periplasmic binding protein-like II"/>
    <property type="match status" value="1"/>
</dbReference>
<dbReference type="OrthoDB" id="55273at2"/>
<dbReference type="Gene3D" id="3.40.190.10">
    <property type="entry name" value="Periplasmic binding protein-like II"/>
    <property type="match status" value="1"/>
</dbReference>
<evidence type="ECO:0000256" key="1">
    <source>
        <dbReference type="ARBA" id="ARBA00022729"/>
    </source>
</evidence>
<dbReference type="InParanoid" id="A0A397RNI5"/>
<name>A0A397RNI5_9MOLU</name>